<evidence type="ECO:0000256" key="6">
    <source>
        <dbReference type="ARBA" id="ARBA00067332"/>
    </source>
</evidence>
<dbReference type="InterPro" id="IPR005119">
    <property type="entry name" value="LysR_subst-bd"/>
</dbReference>
<dbReference type="Pfam" id="PF03466">
    <property type="entry name" value="LysR_substrate"/>
    <property type="match status" value="1"/>
</dbReference>
<dbReference type="GO" id="GO:0003700">
    <property type="term" value="F:DNA-binding transcription factor activity"/>
    <property type="evidence" value="ECO:0007669"/>
    <property type="project" value="InterPro"/>
</dbReference>
<evidence type="ECO:0000259" key="8">
    <source>
        <dbReference type="PROSITE" id="PS50931"/>
    </source>
</evidence>
<dbReference type="RefSeq" id="WP_156551563.1">
    <property type="nucleotide sequence ID" value="NZ_JABAEJ010000023.1"/>
</dbReference>
<evidence type="ECO:0000313" key="10">
    <source>
        <dbReference type="Proteomes" id="UP000436692"/>
    </source>
</evidence>
<evidence type="ECO:0000256" key="7">
    <source>
        <dbReference type="ARBA" id="ARBA00083243"/>
    </source>
</evidence>
<dbReference type="Gene3D" id="1.10.10.10">
    <property type="entry name" value="Winged helix-like DNA-binding domain superfamily/Winged helix DNA-binding domain"/>
    <property type="match status" value="1"/>
</dbReference>
<dbReference type="CDD" id="cd08414">
    <property type="entry name" value="PBP2_LTTR_aromatics_like"/>
    <property type="match status" value="1"/>
</dbReference>
<dbReference type="Pfam" id="PF00126">
    <property type="entry name" value="HTH_1"/>
    <property type="match status" value="1"/>
</dbReference>
<dbReference type="Proteomes" id="UP000436692">
    <property type="component" value="Unassembled WGS sequence"/>
</dbReference>
<dbReference type="GO" id="GO:0032993">
    <property type="term" value="C:protein-DNA complex"/>
    <property type="evidence" value="ECO:0007669"/>
    <property type="project" value="TreeGrafter"/>
</dbReference>
<comment type="similarity">
    <text evidence="1">Belongs to the LysR transcriptional regulatory family.</text>
</comment>
<dbReference type="GO" id="GO:0003677">
    <property type="term" value="F:DNA binding"/>
    <property type="evidence" value="ECO:0007669"/>
    <property type="project" value="UniProtKB-KW"/>
</dbReference>
<dbReference type="PANTHER" id="PTHR30346:SF0">
    <property type="entry name" value="HCA OPERON TRANSCRIPTIONAL ACTIVATOR HCAR"/>
    <property type="match status" value="1"/>
</dbReference>
<dbReference type="PROSITE" id="PS50931">
    <property type="entry name" value="HTH_LYSR"/>
    <property type="match status" value="1"/>
</dbReference>
<protein>
    <recommendedName>
        <fullName evidence="6">HTH-type transcriptional regulator TtuA</fullName>
    </recommendedName>
    <alternativeName>
        <fullName evidence="7">Tartrate utilization transcriptional regulator</fullName>
    </alternativeName>
</protein>
<comment type="caution">
    <text evidence="9">The sequence shown here is derived from an EMBL/GenBank/DDBJ whole genome shotgun (WGS) entry which is preliminary data.</text>
</comment>
<name>A0AAE4WIE8_AGRVI</name>
<dbReference type="EMBL" id="WPHM01000024">
    <property type="protein sequence ID" value="MUZ60919.1"/>
    <property type="molecule type" value="Genomic_DNA"/>
</dbReference>
<evidence type="ECO:0000313" key="9">
    <source>
        <dbReference type="EMBL" id="MUZ60919.1"/>
    </source>
</evidence>
<sequence>MEIRQLRCFVAVTQELHFGKAAQKLGVLPASLGREIKGLEASLGVRLLERTTRNVVLTEEGAALLAQAQSLLKQVERIENSFRGRPQKDRTEIKIGAIDSAAAGLVPQLLHQLRSTHPSLTIHLLEDKTVSLLPKLDSGRLDLAFVRPSELIDRRFKVLPLFNETVVVALPVGHRLSERRSIGVAELDGEPLIVPDRKSRPHSHDLTIKLFTDAGMHVRIAQIAEEKQTIINLVAAEIGLAIVPRWTSRLAVSGVKYIPLELHVGSGAGRLPLAAAWLKGTRDPLRELVLDELRENIEIYSANA</sequence>
<gene>
    <name evidence="9" type="ORF">GOZ95_26175</name>
</gene>
<dbReference type="SUPFAM" id="SSF46785">
    <property type="entry name" value="Winged helix' DNA-binding domain"/>
    <property type="match status" value="1"/>
</dbReference>
<keyword evidence="2" id="KW-0805">Transcription regulation</keyword>
<keyword evidence="3" id="KW-0238">DNA-binding</keyword>
<accession>A0AAE4WIE8</accession>
<dbReference type="InterPro" id="IPR000847">
    <property type="entry name" value="LysR_HTH_N"/>
</dbReference>
<dbReference type="AlphaFoldDB" id="A0AAE4WIE8"/>
<evidence type="ECO:0000256" key="2">
    <source>
        <dbReference type="ARBA" id="ARBA00023015"/>
    </source>
</evidence>
<feature type="domain" description="HTH lysR-type" evidence="8">
    <location>
        <begin position="1"/>
        <end position="58"/>
    </location>
</feature>
<comment type="function">
    <text evidence="5">Transcriptional regulator of the ttuABCDE tartrate utilization operon.</text>
</comment>
<organism evidence="9 10">
    <name type="scientific">Agrobacterium vitis</name>
    <name type="common">Rhizobium vitis</name>
    <dbReference type="NCBI Taxonomy" id="373"/>
    <lineage>
        <taxon>Bacteria</taxon>
        <taxon>Pseudomonadati</taxon>
        <taxon>Pseudomonadota</taxon>
        <taxon>Alphaproteobacteria</taxon>
        <taxon>Hyphomicrobiales</taxon>
        <taxon>Rhizobiaceae</taxon>
        <taxon>Rhizobium/Agrobacterium group</taxon>
        <taxon>Agrobacterium</taxon>
    </lineage>
</organism>
<dbReference type="SUPFAM" id="SSF53850">
    <property type="entry name" value="Periplasmic binding protein-like II"/>
    <property type="match status" value="1"/>
</dbReference>
<evidence type="ECO:0000256" key="4">
    <source>
        <dbReference type="ARBA" id="ARBA00023163"/>
    </source>
</evidence>
<dbReference type="InterPro" id="IPR036390">
    <property type="entry name" value="WH_DNA-bd_sf"/>
</dbReference>
<evidence type="ECO:0000256" key="5">
    <source>
        <dbReference type="ARBA" id="ARBA00054626"/>
    </source>
</evidence>
<reference evidence="9 10" key="1">
    <citation type="submission" date="2019-12" db="EMBL/GenBank/DDBJ databases">
        <title>Whole-genome sequencing of Allorhizobium vitis.</title>
        <authorList>
            <person name="Gan H.M."/>
            <person name="Szegedi E."/>
            <person name="Burr T."/>
            <person name="Savka M.A."/>
        </authorList>
    </citation>
    <scope>NUCLEOTIDE SEQUENCE [LARGE SCALE GENOMIC DNA]</scope>
    <source>
        <strain evidence="9 10">CG989</strain>
    </source>
</reference>
<dbReference type="FunFam" id="1.10.10.10:FF:000001">
    <property type="entry name" value="LysR family transcriptional regulator"/>
    <property type="match status" value="1"/>
</dbReference>
<evidence type="ECO:0000256" key="1">
    <source>
        <dbReference type="ARBA" id="ARBA00009437"/>
    </source>
</evidence>
<dbReference type="PANTHER" id="PTHR30346">
    <property type="entry name" value="TRANSCRIPTIONAL DUAL REGULATOR HCAR-RELATED"/>
    <property type="match status" value="1"/>
</dbReference>
<dbReference type="InterPro" id="IPR036388">
    <property type="entry name" value="WH-like_DNA-bd_sf"/>
</dbReference>
<keyword evidence="4" id="KW-0804">Transcription</keyword>
<dbReference type="Gene3D" id="3.40.190.10">
    <property type="entry name" value="Periplasmic binding protein-like II"/>
    <property type="match status" value="2"/>
</dbReference>
<evidence type="ECO:0000256" key="3">
    <source>
        <dbReference type="ARBA" id="ARBA00023125"/>
    </source>
</evidence>
<proteinExistence type="inferred from homology"/>